<evidence type="ECO:0000256" key="9">
    <source>
        <dbReference type="PROSITE-ProRule" id="PRU00175"/>
    </source>
</evidence>
<dbReference type="GO" id="GO:0061630">
    <property type="term" value="F:ubiquitin protein ligase activity"/>
    <property type="evidence" value="ECO:0007669"/>
    <property type="project" value="UniProtKB-EC"/>
</dbReference>
<evidence type="ECO:0000256" key="6">
    <source>
        <dbReference type="ARBA" id="ARBA00022771"/>
    </source>
</evidence>
<dbReference type="Pfam" id="PF12678">
    <property type="entry name" value="zf-rbx1"/>
    <property type="match status" value="1"/>
</dbReference>
<evidence type="ECO:0000259" key="11">
    <source>
        <dbReference type="PROSITE" id="PS50089"/>
    </source>
</evidence>
<keyword evidence="7" id="KW-0833">Ubl conjugation pathway</keyword>
<dbReference type="SUPFAM" id="SSF57850">
    <property type="entry name" value="RING/U-box"/>
    <property type="match status" value="1"/>
</dbReference>
<dbReference type="InterPro" id="IPR001841">
    <property type="entry name" value="Znf_RING"/>
</dbReference>
<dbReference type="InterPro" id="IPR024766">
    <property type="entry name" value="Znf_RING_H2"/>
</dbReference>
<dbReference type="Gene3D" id="3.30.40.10">
    <property type="entry name" value="Zinc/RING finger domain, C3HC4 (zinc finger)"/>
    <property type="match status" value="1"/>
</dbReference>
<name>A0A8J4GSK0_9CHLO</name>
<evidence type="ECO:0000256" key="5">
    <source>
        <dbReference type="ARBA" id="ARBA00022723"/>
    </source>
</evidence>
<dbReference type="InterPro" id="IPR013083">
    <property type="entry name" value="Znf_RING/FYVE/PHD"/>
</dbReference>
<keyword evidence="5" id="KW-0479">Metal-binding</keyword>
<gene>
    <name evidence="12" type="ORF">Vretimale_15735</name>
</gene>
<comment type="catalytic activity">
    <reaction evidence="1">
        <text>S-ubiquitinyl-[E2 ubiquitin-conjugating enzyme]-L-cysteine + [acceptor protein]-L-lysine = [E2 ubiquitin-conjugating enzyme]-L-cysteine + N(6)-ubiquitinyl-[acceptor protein]-L-lysine.</text>
        <dbReference type="EC" id="2.3.2.27"/>
    </reaction>
</comment>
<evidence type="ECO:0000256" key="1">
    <source>
        <dbReference type="ARBA" id="ARBA00000900"/>
    </source>
</evidence>
<accession>A0A8J4GSK0</accession>
<evidence type="ECO:0000256" key="4">
    <source>
        <dbReference type="ARBA" id="ARBA00022679"/>
    </source>
</evidence>
<evidence type="ECO:0000256" key="8">
    <source>
        <dbReference type="ARBA" id="ARBA00022833"/>
    </source>
</evidence>
<comment type="pathway">
    <text evidence="2">Protein modification; protein ubiquitination.</text>
</comment>
<keyword evidence="6 9" id="KW-0863">Zinc-finger</keyword>
<keyword evidence="4" id="KW-0808">Transferase</keyword>
<feature type="region of interest" description="Disordered" evidence="10">
    <location>
        <begin position="143"/>
        <end position="172"/>
    </location>
</feature>
<evidence type="ECO:0000256" key="7">
    <source>
        <dbReference type="ARBA" id="ARBA00022786"/>
    </source>
</evidence>
<organism evidence="12 13">
    <name type="scientific">Volvox reticuliferus</name>
    <dbReference type="NCBI Taxonomy" id="1737510"/>
    <lineage>
        <taxon>Eukaryota</taxon>
        <taxon>Viridiplantae</taxon>
        <taxon>Chlorophyta</taxon>
        <taxon>core chlorophytes</taxon>
        <taxon>Chlorophyceae</taxon>
        <taxon>CS clade</taxon>
        <taxon>Chlamydomonadales</taxon>
        <taxon>Volvocaceae</taxon>
        <taxon>Volvox</taxon>
    </lineage>
</organism>
<dbReference type="EC" id="2.3.2.27" evidence="3"/>
<reference evidence="12" key="1">
    <citation type="journal article" date="2021" name="Proc. Natl. Acad. Sci. U.S.A.">
        <title>Three genomes in the algal genus Volvox reveal the fate of a haploid sex-determining region after a transition to homothallism.</title>
        <authorList>
            <person name="Yamamoto K."/>
            <person name="Hamaji T."/>
            <person name="Kawai-Toyooka H."/>
            <person name="Matsuzaki R."/>
            <person name="Takahashi F."/>
            <person name="Nishimura Y."/>
            <person name="Kawachi M."/>
            <person name="Noguchi H."/>
            <person name="Minakuchi Y."/>
            <person name="Umen J.G."/>
            <person name="Toyoda A."/>
            <person name="Nozaki H."/>
        </authorList>
    </citation>
    <scope>NUCLEOTIDE SEQUENCE</scope>
    <source>
        <strain evidence="12">NIES-3785</strain>
    </source>
</reference>
<dbReference type="PANTHER" id="PTHR46463:SF10">
    <property type="entry name" value="OS01G0926200 PROTEIN"/>
    <property type="match status" value="1"/>
</dbReference>
<evidence type="ECO:0000313" key="12">
    <source>
        <dbReference type="EMBL" id="GIM12401.1"/>
    </source>
</evidence>
<proteinExistence type="predicted"/>
<feature type="region of interest" description="Disordered" evidence="10">
    <location>
        <begin position="187"/>
        <end position="241"/>
    </location>
</feature>
<comment type="caution">
    <text evidence="12">The sequence shown here is derived from an EMBL/GenBank/DDBJ whole genome shotgun (WGS) entry which is preliminary data.</text>
</comment>
<evidence type="ECO:0000313" key="13">
    <source>
        <dbReference type="Proteomes" id="UP000722791"/>
    </source>
</evidence>
<evidence type="ECO:0000256" key="3">
    <source>
        <dbReference type="ARBA" id="ARBA00012483"/>
    </source>
</evidence>
<evidence type="ECO:0000256" key="2">
    <source>
        <dbReference type="ARBA" id="ARBA00004906"/>
    </source>
</evidence>
<dbReference type="Proteomes" id="UP000722791">
    <property type="component" value="Unassembled WGS sequence"/>
</dbReference>
<dbReference type="SMART" id="SM00184">
    <property type="entry name" value="RING"/>
    <property type="match status" value="1"/>
</dbReference>
<sequence length="336" mass="35330">MSCSCKVQLFALLGYRAAPLGFPFSKEVNPCAPECRATPVGGLRLMDASTADREIAYRRIHGLEAGMAGAARGAEDPPRCCAWLIRCFRCFASDSDESQETTPRSRVLENHLYQYEAPQAPSSAGPITQPQRQAPAFVDDVDVGPLLPKTAESSAPLPRPMHSRNNSSASATASAAAVASASCTSEPLSLSSRRNGVPEGQLPNISGAPSEAPSRPTHHRSASHGEGWARKAPKGDGLPAASAAEASSVAANAAMAVPTFGSGAPSTAAGRPGAAFAPVQDEDDDFCPTCLEAYTSENPKIFTECGHHFHMPCIYAWLERKDTCPMCESPMQAPGM</sequence>
<dbReference type="AlphaFoldDB" id="A0A8J4GSK0"/>
<evidence type="ECO:0000256" key="10">
    <source>
        <dbReference type="SAM" id="MobiDB-lite"/>
    </source>
</evidence>
<protein>
    <recommendedName>
        <fullName evidence="3">RING-type E3 ubiquitin transferase</fullName>
        <ecNumber evidence="3">2.3.2.27</ecNumber>
    </recommendedName>
</protein>
<dbReference type="PANTHER" id="PTHR46463">
    <property type="entry name" value="ZINC FINGER, RING/FYVE/PHD-TYPE"/>
    <property type="match status" value="1"/>
</dbReference>
<dbReference type="PROSITE" id="PS50089">
    <property type="entry name" value="ZF_RING_2"/>
    <property type="match status" value="1"/>
</dbReference>
<dbReference type="EMBL" id="BNCQ01000043">
    <property type="protein sequence ID" value="GIM12401.1"/>
    <property type="molecule type" value="Genomic_DNA"/>
</dbReference>
<keyword evidence="8" id="KW-0862">Zinc</keyword>
<dbReference type="GO" id="GO:0008270">
    <property type="term" value="F:zinc ion binding"/>
    <property type="evidence" value="ECO:0007669"/>
    <property type="project" value="UniProtKB-KW"/>
</dbReference>
<feature type="domain" description="RING-type" evidence="11">
    <location>
        <begin position="287"/>
        <end position="328"/>
    </location>
</feature>